<dbReference type="Pfam" id="PF09371">
    <property type="entry name" value="Tex_N"/>
    <property type="match status" value="1"/>
</dbReference>
<feature type="compositionally biased region" description="Polar residues" evidence="1">
    <location>
        <begin position="36"/>
        <end position="48"/>
    </location>
</feature>
<dbReference type="SMART" id="SM00316">
    <property type="entry name" value="S1"/>
    <property type="match status" value="1"/>
</dbReference>
<dbReference type="Gene3D" id="3.30.420.140">
    <property type="entry name" value="YqgF/RNase H-like domain"/>
    <property type="match status" value="1"/>
</dbReference>
<dbReference type="InterPro" id="IPR018974">
    <property type="entry name" value="Tex-like_N"/>
</dbReference>
<dbReference type="Pfam" id="PF12836">
    <property type="entry name" value="HHH_3"/>
    <property type="match status" value="1"/>
</dbReference>
<feature type="compositionally biased region" description="Low complexity" evidence="1">
    <location>
        <begin position="810"/>
        <end position="820"/>
    </location>
</feature>
<reference evidence="3 4" key="1">
    <citation type="journal article" date="2013" name="Genome Announc.">
        <title>Complete Genome Sequence of Burkholderia sp. Strain RPE64, Bacterial Symbiont of the Bean Bug Riptortus pedestris.</title>
        <authorList>
            <person name="Shibata T.F."/>
            <person name="Maeda T."/>
            <person name="Nikoh N."/>
            <person name="Yamaguchi K."/>
            <person name="Oshima K."/>
            <person name="Hattori M."/>
            <person name="Nishiyama T."/>
            <person name="Hasebe M."/>
            <person name="Fukatsu T."/>
            <person name="Kikuchi Y."/>
            <person name="Shigenobu S."/>
        </authorList>
    </citation>
    <scope>NUCLEOTIDE SEQUENCE [LARGE SCALE GENOMIC DNA]</scope>
</reference>
<dbReference type="Gene3D" id="1.10.150.310">
    <property type="entry name" value="Tex RuvX-like domain-like"/>
    <property type="match status" value="1"/>
</dbReference>
<protein>
    <submittedName>
        <fullName evidence="3">Tex-like protein protein-like protein</fullName>
    </submittedName>
</protein>
<dbReference type="InterPro" id="IPR032639">
    <property type="entry name" value="Tex_YqgF"/>
</dbReference>
<feature type="domain" description="S1 motif" evidence="2">
    <location>
        <begin position="735"/>
        <end position="804"/>
    </location>
</feature>
<dbReference type="EMBL" id="AP013058">
    <property type="protein sequence ID" value="BAN23328.1"/>
    <property type="molecule type" value="Genomic_DNA"/>
</dbReference>
<dbReference type="GO" id="GO:0003735">
    <property type="term" value="F:structural constituent of ribosome"/>
    <property type="evidence" value="ECO:0007669"/>
    <property type="project" value="TreeGrafter"/>
</dbReference>
<dbReference type="HOGENOM" id="CLU_009833_0_2_4"/>
<dbReference type="PANTHER" id="PTHR10724:SF10">
    <property type="entry name" value="S1 RNA-BINDING DOMAIN-CONTAINING PROTEIN 1"/>
    <property type="match status" value="1"/>
</dbReference>
<dbReference type="SUPFAM" id="SSF53098">
    <property type="entry name" value="Ribonuclease H-like"/>
    <property type="match status" value="1"/>
</dbReference>
<dbReference type="InterPro" id="IPR055179">
    <property type="entry name" value="Tex-like_central_region"/>
</dbReference>
<name>R4WH13_9BURK</name>
<dbReference type="InterPro" id="IPR012337">
    <property type="entry name" value="RNaseH-like_sf"/>
</dbReference>
<dbReference type="InterPro" id="IPR023319">
    <property type="entry name" value="Tex-like_HTH_dom_sf"/>
</dbReference>
<sequence length="865" mass="94414">MNGNVIKNQMRSGFCDAQILSPRAGALRHLWQNARLQQPGPNQGSSHGHTALRKAAAPRARASTHAARPTPASRRQRRNMTEIVALKIVQRIATELTVQPRQVAAAVQLLDEGSTVPFIARYRKEVTGNLDDTQLRTLEERLLYLRELEDRRATILASIDEQGKLSAELRGAIEGADSKQVLEDLYLPYKPKRRTRAQIAREAGLEPLAQALLADPTLDPQAEAAKFVDAEKGVADTKAALDGARDILSEQFGETAEILGKLREHLFGQGLVMSSVVDGKQGEEGEKFRDYYDYSETIRTVPSHRALALFRGRNAGVLSVKLGLGEELDAQIPHPCEAMIAQHVGVSNRGRAADKWLSDVCRWCWRVKVQPHIENELLTQLREEAEHEAIRVFARNLKDLLLAAPAGPKAVIGLDPGLRTGVKVAVVDRTGKVLATDTIYPHEPRRDWDGSIAKLARIAHATQAELISIGNGTASRETDKLASELIAKHPDLKLQKIVVSEAGASVYSASELAAKEFPELDVSLRGAVSIARRLQDPLAELVKIEPKAIGVGQYQHDVNQRELARSLDAVVEDCVNAVGVDANTASVALLARVSGLNATLARNIVDYRDANGPFPSREHLKKVPRLGDKTFEQAAGFLRINNGENPLDRSSVHPEAYPVVERILAKIKKHIGDVLGRREALTGLSPNEFVDERFGLPTVRDILGELEKPGRDPRPEFKTATFKEGIEKISDLVPGMVLEGVVTNVAAFGAFVDIGVHQDGLVHVSALSTKFIKDPHEVVKAGQIVKVKVLETDAKRQRISLTMRLDDDLPAASADGSAGAPRGGQERRSGGGRDGRDGRDNRGGNQRREQEPSSAMAAAFAKLKR</sequence>
<dbReference type="InterPro" id="IPR037027">
    <property type="entry name" value="YqgF/RNaseH-like_dom_sf"/>
</dbReference>
<organism evidence="3 4">
    <name type="scientific">Caballeronia insecticola</name>
    <dbReference type="NCBI Taxonomy" id="758793"/>
    <lineage>
        <taxon>Bacteria</taxon>
        <taxon>Pseudomonadati</taxon>
        <taxon>Pseudomonadota</taxon>
        <taxon>Betaproteobacteria</taxon>
        <taxon>Burkholderiales</taxon>
        <taxon>Burkholderiaceae</taxon>
        <taxon>Caballeronia</taxon>
    </lineage>
</organism>
<dbReference type="AlphaFoldDB" id="R4WH13"/>
<dbReference type="SUPFAM" id="SSF158832">
    <property type="entry name" value="Tex N-terminal region-like"/>
    <property type="match status" value="1"/>
</dbReference>
<dbReference type="GO" id="GO:0003729">
    <property type="term" value="F:mRNA binding"/>
    <property type="evidence" value="ECO:0007669"/>
    <property type="project" value="TreeGrafter"/>
</dbReference>
<accession>R4WH13</accession>
<dbReference type="Gene3D" id="2.40.50.140">
    <property type="entry name" value="Nucleic acid-binding proteins"/>
    <property type="match status" value="1"/>
</dbReference>
<dbReference type="Pfam" id="PF00575">
    <property type="entry name" value="S1"/>
    <property type="match status" value="1"/>
</dbReference>
<dbReference type="PROSITE" id="PS50126">
    <property type="entry name" value="S1"/>
    <property type="match status" value="1"/>
</dbReference>
<dbReference type="SUPFAM" id="SSF47781">
    <property type="entry name" value="RuvA domain 2-like"/>
    <property type="match status" value="2"/>
</dbReference>
<feature type="region of interest" description="Disordered" evidence="1">
    <location>
        <begin position="810"/>
        <end position="865"/>
    </location>
</feature>
<dbReference type="CDD" id="cd05685">
    <property type="entry name" value="S1_Tex"/>
    <property type="match status" value="1"/>
</dbReference>
<keyword evidence="4" id="KW-1185">Reference proteome</keyword>
<dbReference type="Gene3D" id="1.10.3500.10">
    <property type="entry name" value="Tex N-terminal region-like"/>
    <property type="match status" value="1"/>
</dbReference>
<dbReference type="InterPro" id="IPR012340">
    <property type="entry name" value="NA-bd_OB-fold"/>
</dbReference>
<dbReference type="STRING" id="758793.BRPE64_ACDS15740"/>
<gene>
    <name evidence="3" type="ORF">BRPE64_ACDS15740</name>
</gene>
<dbReference type="FunFam" id="1.10.150.310:FF:000001">
    <property type="entry name" value="RNA-binding transcriptional accessory protein"/>
    <property type="match status" value="1"/>
</dbReference>
<dbReference type="Gene3D" id="1.10.10.650">
    <property type="entry name" value="RuvA domain 2-like"/>
    <property type="match status" value="1"/>
</dbReference>
<evidence type="ECO:0000259" key="2">
    <source>
        <dbReference type="PROSITE" id="PS50126"/>
    </source>
</evidence>
<dbReference type="InterPro" id="IPR006641">
    <property type="entry name" value="YqgF/RNaseH-like_dom"/>
</dbReference>
<dbReference type="FunFam" id="3.30.420.140:FF:000001">
    <property type="entry name" value="RNA-binding transcriptional accessory protein"/>
    <property type="match status" value="1"/>
</dbReference>
<dbReference type="Proteomes" id="UP000013966">
    <property type="component" value="Chromosome 1"/>
</dbReference>
<feature type="compositionally biased region" description="Low complexity" evidence="1">
    <location>
        <begin position="53"/>
        <end position="72"/>
    </location>
</feature>
<dbReference type="PANTHER" id="PTHR10724">
    <property type="entry name" value="30S RIBOSOMAL PROTEIN S1"/>
    <property type="match status" value="1"/>
</dbReference>
<dbReference type="Pfam" id="PF16921">
    <property type="entry name" value="Tex_YqgF"/>
    <property type="match status" value="1"/>
</dbReference>
<dbReference type="Pfam" id="PF17674">
    <property type="entry name" value="HHH_9"/>
    <property type="match status" value="1"/>
</dbReference>
<dbReference type="InterPro" id="IPR003029">
    <property type="entry name" value="S1_domain"/>
</dbReference>
<dbReference type="InterPro" id="IPR050437">
    <property type="entry name" value="Ribos_protein_bS1-like"/>
</dbReference>
<dbReference type="SUPFAM" id="SSF50249">
    <property type="entry name" value="Nucleic acid-binding proteins"/>
    <property type="match status" value="1"/>
</dbReference>
<evidence type="ECO:0000256" key="1">
    <source>
        <dbReference type="SAM" id="MobiDB-lite"/>
    </source>
</evidence>
<dbReference type="Pfam" id="PF22706">
    <property type="entry name" value="Tex_central_region"/>
    <property type="match status" value="1"/>
</dbReference>
<dbReference type="InterPro" id="IPR041692">
    <property type="entry name" value="HHH_9"/>
</dbReference>
<dbReference type="GO" id="GO:0005829">
    <property type="term" value="C:cytosol"/>
    <property type="evidence" value="ECO:0007669"/>
    <property type="project" value="TreeGrafter"/>
</dbReference>
<feature type="region of interest" description="Disordered" evidence="1">
    <location>
        <begin position="36"/>
        <end position="78"/>
    </location>
</feature>
<proteinExistence type="predicted"/>
<dbReference type="FunFam" id="2.40.50.140:FF:000051">
    <property type="entry name" value="RNA-binding transcriptional accessory protein"/>
    <property type="match status" value="1"/>
</dbReference>
<evidence type="ECO:0000313" key="3">
    <source>
        <dbReference type="EMBL" id="BAN23328.1"/>
    </source>
</evidence>
<reference evidence="3 4" key="2">
    <citation type="journal article" date="2018" name="Int. J. Syst. Evol. Microbiol.">
        <title>Burkholderia insecticola sp. nov., a gut symbiotic bacterium of the bean bug Riptortus pedestris.</title>
        <authorList>
            <person name="Takeshita K."/>
            <person name="Tamaki H."/>
            <person name="Ohbayashi T."/>
            <person name="Meng X.-Y."/>
            <person name="Sone T."/>
            <person name="Mitani Y."/>
            <person name="Peeters C."/>
            <person name="Kikuchi Y."/>
            <person name="Vandamme P."/>
        </authorList>
    </citation>
    <scope>NUCLEOTIDE SEQUENCE [LARGE SCALE GENOMIC DNA]</scope>
    <source>
        <strain evidence="3">RPE64</strain>
    </source>
</reference>
<dbReference type="KEGG" id="buo:BRPE64_ACDS15740"/>
<dbReference type="InterPro" id="IPR010994">
    <property type="entry name" value="RuvA_2-like"/>
</dbReference>
<dbReference type="SMART" id="SM00732">
    <property type="entry name" value="YqgFc"/>
    <property type="match status" value="1"/>
</dbReference>
<evidence type="ECO:0000313" key="4">
    <source>
        <dbReference type="Proteomes" id="UP000013966"/>
    </source>
</evidence>
<dbReference type="PATRIC" id="fig|758793.3.peg.1577"/>
<dbReference type="GO" id="GO:0006139">
    <property type="term" value="P:nucleobase-containing compound metabolic process"/>
    <property type="evidence" value="ECO:0007669"/>
    <property type="project" value="InterPro"/>
</dbReference>
<dbReference type="GO" id="GO:0006412">
    <property type="term" value="P:translation"/>
    <property type="evidence" value="ECO:0007669"/>
    <property type="project" value="TreeGrafter"/>
</dbReference>
<dbReference type="InterPro" id="IPR044146">
    <property type="entry name" value="S1_Tex"/>
</dbReference>
<dbReference type="InterPro" id="IPR023323">
    <property type="entry name" value="Tex-like_dom_sf"/>
</dbReference>
<feature type="compositionally biased region" description="Basic and acidic residues" evidence="1">
    <location>
        <begin position="824"/>
        <end position="851"/>
    </location>
</feature>
<dbReference type="FunFam" id="1.10.10.650:FF:000001">
    <property type="entry name" value="S1 RNA-binding domain 1"/>
    <property type="match status" value="1"/>
</dbReference>